<feature type="transmembrane region" description="Helical" evidence="6">
    <location>
        <begin position="56"/>
        <end position="77"/>
    </location>
</feature>
<dbReference type="AlphaFoldDB" id="A0A1Q3FQQ6"/>
<dbReference type="PANTHER" id="PTHR19282">
    <property type="entry name" value="TETRASPANIN"/>
    <property type="match status" value="1"/>
</dbReference>
<sequence length="287" mass="32033">MGSSGYTCIRRTFCSFNVLIWICGSGFLAIGVWLRFAAPGYATLLPDHAGLSADYVFMAIGAVSFVIAFFGCCGSWFQSRCFLIIYFMLVVMLFLSEFLLGSLAFVFRGGIGRMLVHELKYGIEKHYNVTDRGGILAPSVSSIWDKLQVELQCCGVTSYEDWYDISAWPGERWVPRSCCRPRYGSVYTEGSGDDLAFGGDCRKAGDPSLLWDKSCGQILQMWFIQRLHVVGIVGLVIAFVQLFGLISSMLMFCTVKHKRKSSKTYKSYSPSVDTTLNRNSTGTYLDD</sequence>
<keyword evidence="3 6" id="KW-0812">Transmembrane</keyword>
<name>A0A1Q3FQQ6_CULTA</name>
<dbReference type="InterPro" id="IPR008952">
    <property type="entry name" value="Tetraspanin_EC2_sf"/>
</dbReference>
<keyword evidence="4 6" id="KW-1133">Transmembrane helix</keyword>
<dbReference type="InterPro" id="IPR000301">
    <property type="entry name" value="Tetraspanin_animals"/>
</dbReference>
<evidence type="ECO:0000256" key="4">
    <source>
        <dbReference type="ARBA" id="ARBA00022989"/>
    </source>
</evidence>
<evidence type="ECO:0000256" key="3">
    <source>
        <dbReference type="ARBA" id="ARBA00022692"/>
    </source>
</evidence>
<keyword evidence="5 6" id="KW-0472">Membrane</keyword>
<comment type="subcellular location">
    <subcellularLocation>
        <location evidence="1 6">Membrane</location>
        <topology evidence="1 6">Multi-pass membrane protein</topology>
    </subcellularLocation>
</comment>
<organism evidence="7">
    <name type="scientific">Culex tarsalis</name>
    <name type="common">Encephalitis mosquito</name>
    <dbReference type="NCBI Taxonomy" id="7177"/>
    <lineage>
        <taxon>Eukaryota</taxon>
        <taxon>Metazoa</taxon>
        <taxon>Ecdysozoa</taxon>
        <taxon>Arthropoda</taxon>
        <taxon>Hexapoda</taxon>
        <taxon>Insecta</taxon>
        <taxon>Pterygota</taxon>
        <taxon>Neoptera</taxon>
        <taxon>Endopterygota</taxon>
        <taxon>Diptera</taxon>
        <taxon>Nematocera</taxon>
        <taxon>Culicoidea</taxon>
        <taxon>Culicidae</taxon>
        <taxon>Culicinae</taxon>
        <taxon>Culicini</taxon>
        <taxon>Culex</taxon>
        <taxon>Culex</taxon>
    </lineage>
</organism>
<reference evidence="7" key="1">
    <citation type="submission" date="2017-01" db="EMBL/GenBank/DDBJ databases">
        <title>A deep insight into the sialotranscriptome of adult male and female Cluex tarsalis mosquitoes.</title>
        <authorList>
            <person name="Ribeiro J.M."/>
            <person name="Moreira F."/>
            <person name="Bernard K.A."/>
            <person name="Calvo E."/>
        </authorList>
    </citation>
    <scope>NUCLEOTIDE SEQUENCE</scope>
    <source>
        <strain evidence="7">Kern County</strain>
        <tissue evidence="7">Salivary glands</tissue>
    </source>
</reference>
<proteinExistence type="inferred from homology"/>
<dbReference type="Gene3D" id="1.10.1450.10">
    <property type="entry name" value="Tetraspanin"/>
    <property type="match status" value="1"/>
</dbReference>
<protein>
    <recommendedName>
        <fullName evidence="6">Tetraspanin</fullName>
    </recommendedName>
</protein>
<dbReference type="PRINTS" id="PR00259">
    <property type="entry name" value="TMFOUR"/>
</dbReference>
<dbReference type="GO" id="GO:0005886">
    <property type="term" value="C:plasma membrane"/>
    <property type="evidence" value="ECO:0007669"/>
    <property type="project" value="TreeGrafter"/>
</dbReference>
<feature type="transmembrane region" description="Helical" evidence="6">
    <location>
        <begin position="12"/>
        <end position="36"/>
    </location>
</feature>
<evidence type="ECO:0000256" key="5">
    <source>
        <dbReference type="ARBA" id="ARBA00023136"/>
    </source>
</evidence>
<dbReference type="Pfam" id="PF00335">
    <property type="entry name" value="Tetraspanin"/>
    <property type="match status" value="1"/>
</dbReference>
<dbReference type="PANTHER" id="PTHR19282:SF478">
    <property type="entry name" value="TETRASPANIN"/>
    <property type="match status" value="1"/>
</dbReference>
<dbReference type="InterPro" id="IPR018499">
    <property type="entry name" value="Tetraspanin/Peripherin"/>
</dbReference>
<dbReference type="SUPFAM" id="SSF48652">
    <property type="entry name" value="Tetraspanin"/>
    <property type="match status" value="1"/>
</dbReference>
<feature type="transmembrane region" description="Helical" evidence="6">
    <location>
        <begin position="84"/>
        <end position="107"/>
    </location>
</feature>
<evidence type="ECO:0000313" key="7">
    <source>
        <dbReference type="EMBL" id="JAV29885.1"/>
    </source>
</evidence>
<accession>A0A1Q3FQQ6</accession>
<comment type="similarity">
    <text evidence="2 6">Belongs to the tetraspanin (TM4SF) family.</text>
</comment>
<evidence type="ECO:0000256" key="2">
    <source>
        <dbReference type="ARBA" id="ARBA00006840"/>
    </source>
</evidence>
<dbReference type="PIRSF" id="PIRSF002419">
    <property type="entry name" value="Tetraspanin"/>
    <property type="match status" value="1"/>
</dbReference>
<dbReference type="EMBL" id="GFDL01005160">
    <property type="protein sequence ID" value="JAV29885.1"/>
    <property type="molecule type" value="Transcribed_RNA"/>
</dbReference>
<evidence type="ECO:0000256" key="1">
    <source>
        <dbReference type="ARBA" id="ARBA00004141"/>
    </source>
</evidence>
<dbReference type="FunFam" id="1.10.1450.10:FF:000028">
    <property type="entry name" value="Tetraspanin"/>
    <property type="match status" value="1"/>
</dbReference>
<feature type="transmembrane region" description="Helical" evidence="6">
    <location>
        <begin position="229"/>
        <end position="253"/>
    </location>
</feature>
<evidence type="ECO:0000256" key="6">
    <source>
        <dbReference type="RuleBase" id="RU361218"/>
    </source>
</evidence>